<accession>A0A0C9ZUP1</accession>
<evidence type="ECO:0000313" key="1">
    <source>
        <dbReference type="EMBL" id="KIK29729.1"/>
    </source>
</evidence>
<dbReference type="AlphaFoldDB" id="A0A0C9ZUP1"/>
<reference evidence="2" key="2">
    <citation type="submission" date="2015-01" db="EMBL/GenBank/DDBJ databases">
        <title>Evolutionary Origins and Diversification of the Mycorrhizal Mutualists.</title>
        <authorList>
            <consortium name="DOE Joint Genome Institute"/>
            <consortium name="Mycorrhizal Genomics Consortium"/>
            <person name="Kohler A."/>
            <person name="Kuo A."/>
            <person name="Nagy L.G."/>
            <person name="Floudas D."/>
            <person name="Copeland A."/>
            <person name="Barry K.W."/>
            <person name="Cichocki N."/>
            <person name="Veneault-Fourrey C."/>
            <person name="LaButti K."/>
            <person name="Lindquist E.A."/>
            <person name="Lipzen A."/>
            <person name="Lundell T."/>
            <person name="Morin E."/>
            <person name="Murat C."/>
            <person name="Riley R."/>
            <person name="Ohm R."/>
            <person name="Sun H."/>
            <person name="Tunlid A."/>
            <person name="Henrissat B."/>
            <person name="Grigoriev I.V."/>
            <person name="Hibbett D.S."/>
            <person name="Martin F."/>
        </authorList>
    </citation>
    <scope>NUCLEOTIDE SEQUENCE [LARGE SCALE GENOMIC DNA]</scope>
    <source>
        <strain evidence="2">441</strain>
    </source>
</reference>
<organism evidence="1 2">
    <name type="scientific">Pisolithus microcarpus 441</name>
    <dbReference type="NCBI Taxonomy" id="765257"/>
    <lineage>
        <taxon>Eukaryota</taxon>
        <taxon>Fungi</taxon>
        <taxon>Dikarya</taxon>
        <taxon>Basidiomycota</taxon>
        <taxon>Agaricomycotina</taxon>
        <taxon>Agaricomycetes</taxon>
        <taxon>Agaricomycetidae</taxon>
        <taxon>Boletales</taxon>
        <taxon>Sclerodermatineae</taxon>
        <taxon>Pisolithaceae</taxon>
        <taxon>Pisolithus</taxon>
    </lineage>
</organism>
<dbReference type="HOGENOM" id="CLU_098022_0_0_1"/>
<dbReference type="EMBL" id="KN833688">
    <property type="protein sequence ID" value="KIK29729.1"/>
    <property type="molecule type" value="Genomic_DNA"/>
</dbReference>
<keyword evidence="2" id="KW-1185">Reference proteome</keyword>
<dbReference type="Proteomes" id="UP000054018">
    <property type="component" value="Unassembled WGS sequence"/>
</dbReference>
<sequence>MSDDIAQVSKYVASATLAPIQAGQYSRAQVLQAVEDRGKYLGEPGDDGAAMVAGTLVSVLANLTGLNRRDVANSLEFSTRVAMREVGDNQNTAEYWVAFTRAILQIGWFRQFDQWSSDFINGSTTGAANFSDYVIENVRNDPLYSAAEREIVIRSLESLRSQAEKRAFFRQFTASGTRGSFGVNAATVTNGALAMRFSAFAFACSAVVDDYLIFSIRNITASVQRNNVDVAANQRTIDSVRNQLEDRLDQAAGDFIDSVEI</sequence>
<gene>
    <name evidence="1" type="ORF">PISMIDRAFT_440275</name>
</gene>
<proteinExistence type="predicted"/>
<protein>
    <submittedName>
        <fullName evidence="1">Uncharacterized protein</fullName>
    </submittedName>
</protein>
<evidence type="ECO:0000313" key="2">
    <source>
        <dbReference type="Proteomes" id="UP000054018"/>
    </source>
</evidence>
<reference evidence="1 2" key="1">
    <citation type="submission" date="2014-04" db="EMBL/GenBank/DDBJ databases">
        <authorList>
            <consortium name="DOE Joint Genome Institute"/>
            <person name="Kuo A."/>
            <person name="Kohler A."/>
            <person name="Costa M.D."/>
            <person name="Nagy L.G."/>
            <person name="Floudas D."/>
            <person name="Copeland A."/>
            <person name="Barry K.W."/>
            <person name="Cichocki N."/>
            <person name="Veneault-Fourrey C."/>
            <person name="LaButti K."/>
            <person name="Lindquist E.A."/>
            <person name="Lipzen A."/>
            <person name="Lundell T."/>
            <person name="Morin E."/>
            <person name="Murat C."/>
            <person name="Sun H."/>
            <person name="Tunlid A."/>
            <person name="Henrissat B."/>
            <person name="Grigoriev I.V."/>
            <person name="Hibbett D.S."/>
            <person name="Martin F."/>
            <person name="Nordberg H.P."/>
            <person name="Cantor M.N."/>
            <person name="Hua S.X."/>
        </authorList>
    </citation>
    <scope>NUCLEOTIDE SEQUENCE [LARGE SCALE GENOMIC DNA]</scope>
    <source>
        <strain evidence="1 2">441</strain>
    </source>
</reference>
<name>A0A0C9ZUP1_9AGAM</name>